<evidence type="ECO:0000256" key="5">
    <source>
        <dbReference type="ARBA" id="ARBA00023136"/>
    </source>
</evidence>
<feature type="transmembrane region" description="Helical" evidence="6">
    <location>
        <begin position="30"/>
        <end position="50"/>
    </location>
</feature>
<feature type="domain" description="Major facilitator superfamily (MFS) profile" evidence="7">
    <location>
        <begin position="1"/>
        <end position="115"/>
    </location>
</feature>
<proteinExistence type="predicted"/>
<dbReference type="Pfam" id="PF00083">
    <property type="entry name" value="Sugar_tr"/>
    <property type="match status" value="1"/>
</dbReference>
<evidence type="ECO:0000313" key="8">
    <source>
        <dbReference type="EMBL" id="CAG8384639.1"/>
    </source>
</evidence>
<evidence type="ECO:0000313" key="9">
    <source>
        <dbReference type="Proteomes" id="UP001152592"/>
    </source>
</evidence>
<dbReference type="GO" id="GO:0022857">
    <property type="term" value="F:transmembrane transporter activity"/>
    <property type="evidence" value="ECO:0007669"/>
    <property type="project" value="InterPro"/>
</dbReference>
<evidence type="ECO:0000256" key="1">
    <source>
        <dbReference type="ARBA" id="ARBA00004141"/>
    </source>
</evidence>
<comment type="caution">
    <text evidence="8">The sequence shown here is derived from an EMBL/GenBank/DDBJ whole genome shotgun (WGS) entry which is preliminary data.</text>
</comment>
<comment type="subcellular location">
    <subcellularLocation>
        <location evidence="1">Membrane</location>
        <topology evidence="1">Multi-pass membrane protein</topology>
    </subcellularLocation>
</comment>
<keyword evidence="5 6" id="KW-0472">Membrane</keyword>
<dbReference type="Gene3D" id="1.20.1250.20">
    <property type="entry name" value="MFS general substrate transporter like domains"/>
    <property type="match status" value="1"/>
</dbReference>
<evidence type="ECO:0000256" key="4">
    <source>
        <dbReference type="ARBA" id="ARBA00022989"/>
    </source>
</evidence>
<dbReference type="InterPro" id="IPR050814">
    <property type="entry name" value="Myo-inositol_Transporter"/>
</dbReference>
<keyword evidence="2" id="KW-0813">Transport</keyword>
<dbReference type="Proteomes" id="UP001152592">
    <property type="component" value="Unassembled WGS sequence"/>
</dbReference>
<feature type="transmembrane region" description="Helical" evidence="6">
    <location>
        <begin position="62"/>
        <end position="80"/>
    </location>
</feature>
<dbReference type="AlphaFoldDB" id="A0A9W4JA51"/>
<dbReference type="PANTHER" id="PTHR48020:SF25">
    <property type="entry name" value="SUGAR TRANSPORTER, PUTATIVE (AFU_ORTHOLOGUE AFUA_7G05830)-RELATED"/>
    <property type="match status" value="1"/>
</dbReference>
<gene>
    <name evidence="8" type="ORF">PSALAMII_LOCUS6105</name>
</gene>
<dbReference type="PROSITE" id="PS50850">
    <property type="entry name" value="MFS"/>
    <property type="match status" value="1"/>
</dbReference>
<dbReference type="SUPFAM" id="SSF103473">
    <property type="entry name" value="MFS general substrate transporter"/>
    <property type="match status" value="1"/>
</dbReference>
<dbReference type="InterPro" id="IPR036259">
    <property type="entry name" value="MFS_trans_sf"/>
</dbReference>
<dbReference type="GO" id="GO:0016020">
    <property type="term" value="C:membrane"/>
    <property type="evidence" value="ECO:0007669"/>
    <property type="project" value="UniProtKB-SubCell"/>
</dbReference>
<accession>A0A9W4JA51</accession>
<feature type="transmembrane region" description="Helical" evidence="6">
    <location>
        <begin position="92"/>
        <end position="111"/>
    </location>
</feature>
<protein>
    <recommendedName>
        <fullName evidence="7">Major facilitator superfamily (MFS) profile domain-containing protein</fullName>
    </recommendedName>
</protein>
<evidence type="ECO:0000259" key="7">
    <source>
        <dbReference type="PROSITE" id="PS50850"/>
    </source>
</evidence>
<dbReference type="InterPro" id="IPR005828">
    <property type="entry name" value="MFS_sugar_transport-like"/>
</dbReference>
<keyword evidence="3 6" id="KW-0812">Transmembrane</keyword>
<dbReference type="EMBL" id="CAJVPD010000238">
    <property type="protein sequence ID" value="CAG8384639.1"/>
    <property type="molecule type" value="Genomic_DNA"/>
</dbReference>
<dbReference type="InterPro" id="IPR020846">
    <property type="entry name" value="MFS_dom"/>
</dbReference>
<dbReference type="PANTHER" id="PTHR48020">
    <property type="entry name" value="PROTON MYO-INOSITOL COTRANSPORTER"/>
    <property type="match status" value="1"/>
</dbReference>
<sequence length="175" mass="19997">MAMAMFFTGFSFWIPQSSQTARQACIVLGTYLFGVFYSPGEGSVAFTYSAEAYPLYVRPHGMALATATTWFFNFILGVTWPALKAAFTTQGAFSWYAGWCVLGWWLVLLFMPETKEKTLEELDQVFSFPTRLHVGYGLRQVPYFVKRFLLRKNVRPENLYDRKDQGLAQDVGFNA</sequence>
<organism evidence="8 9">
    <name type="scientific">Penicillium salamii</name>
    <dbReference type="NCBI Taxonomy" id="1612424"/>
    <lineage>
        <taxon>Eukaryota</taxon>
        <taxon>Fungi</taxon>
        <taxon>Dikarya</taxon>
        <taxon>Ascomycota</taxon>
        <taxon>Pezizomycotina</taxon>
        <taxon>Eurotiomycetes</taxon>
        <taxon>Eurotiomycetidae</taxon>
        <taxon>Eurotiales</taxon>
        <taxon>Aspergillaceae</taxon>
        <taxon>Penicillium</taxon>
    </lineage>
</organism>
<evidence type="ECO:0000256" key="3">
    <source>
        <dbReference type="ARBA" id="ARBA00022692"/>
    </source>
</evidence>
<name>A0A9W4JA51_9EURO</name>
<reference evidence="8" key="1">
    <citation type="submission" date="2021-07" db="EMBL/GenBank/DDBJ databases">
        <authorList>
            <person name="Branca A.L. A."/>
        </authorList>
    </citation>
    <scope>NUCLEOTIDE SEQUENCE</scope>
</reference>
<keyword evidence="4 6" id="KW-1133">Transmembrane helix</keyword>
<dbReference type="OrthoDB" id="5407653at2759"/>
<evidence type="ECO:0000256" key="2">
    <source>
        <dbReference type="ARBA" id="ARBA00022448"/>
    </source>
</evidence>
<evidence type="ECO:0000256" key="6">
    <source>
        <dbReference type="SAM" id="Phobius"/>
    </source>
</evidence>